<comment type="caution">
    <text evidence="1">The sequence shown here is derived from an EMBL/GenBank/DDBJ whole genome shotgun (WGS) entry which is preliminary data.</text>
</comment>
<accession>A0A971M1H5</accession>
<reference evidence="1" key="2">
    <citation type="submission" date="2020-01" db="EMBL/GenBank/DDBJ databases">
        <authorList>
            <person name="Campanaro S."/>
        </authorList>
    </citation>
    <scope>NUCLEOTIDE SEQUENCE</scope>
    <source>
        <strain evidence="1">AS06rmzACSIP_7</strain>
    </source>
</reference>
<keyword evidence="1" id="KW-0808">Transferase</keyword>
<name>A0A971M1H5_9BACT</name>
<dbReference type="CDD" id="cd02440">
    <property type="entry name" value="AdoMet_MTases"/>
    <property type="match status" value="1"/>
</dbReference>
<dbReference type="AlphaFoldDB" id="A0A971M1H5"/>
<proteinExistence type="predicted"/>
<dbReference type="GO" id="GO:0008168">
    <property type="term" value="F:methyltransferase activity"/>
    <property type="evidence" value="ECO:0007669"/>
    <property type="project" value="UniProtKB-KW"/>
</dbReference>
<reference evidence="1" key="1">
    <citation type="journal article" date="2020" name="Biotechnol. Biofuels">
        <title>New insights from the biogas microbiome by comprehensive genome-resolved metagenomics of nearly 1600 species originating from multiple anaerobic digesters.</title>
        <authorList>
            <person name="Campanaro S."/>
            <person name="Treu L."/>
            <person name="Rodriguez-R L.M."/>
            <person name="Kovalovszki A."/>
            <person name="Ziels R.M."/>
            <person name="Maus I."/>
            <person name="Zhu X."/>
            <person name="Kougias P.G."/>
            <person name="Basile A."/>
            <person name="Luo G."/>
            <person name="Schluter A."/>
            <person name="Konstantinidis K.T."/>
            <person name="Angelidaki I."/>
        </authorList>
    </citation>
    <scope>NUCLEOTIDE SEQUENCE</scope>
    <source>
        <strain evidence="1">AS06rmzACSIP_7</strain>
    </source>
</reference>
<keyword evidence="1" id="KW-0489">Methyltransferase</keyword>
<organism evidence="1 2">
    <name type="scientific">Syntrophorhabdus aromaticivorans</name>
    <dbReference type="NCBI Taxonomy" id="328301"/>
    <lineage>
        <taxon>Bacteria</taxon>
        <taxon>Pseudomonadati</taxon>
        <taxon>Thermodesulfobacteriota</taxon>
        <taxon>Syntrophorhabdia</taxon>
        <taxon>Syntrophorhabdales</taxon>
        <taxon>Syntrophorhabdaceae</taxon>
        <taxon>Syntrophorhabdus</taxon>
    </lineage>
</organism>
<dbReference type="SUPFAM" id="SSF53335">
    <property type="entry name" value="S-adenosyl-L-methionine-dependent methyltransferases"/>
    <property type="match status" value="1"/>
</dbReference>
<protein>
    <submittedName>
        <fullName evidence="1">Class I SAM-dependent methyltransferase</fullName>
    </submittedName>
</protein>
<dbReference type="GO" id="GO:0032259">
    <property type="term" value="P:methylation"/>
    <property type="evidence" value="ECO:0007669"/>
    <property type="project" value="UniProtKB-KW"/>
</dbReference>
<dbReference type="Gene3D" id="3.40.50.150">
    <property type="entry name" value="Vaccinia Virus protein VP39"/>
    <property type="match status" value="1"/>
</dbReference>
<dbReference type="InterPro" id="IPR029063">
    <property type="entry name" value="SAM-dependent_MTases_sf"/>
</dbReference>
<dbReference type="Proteomes" id="UP000777265">
    <property type="component" value="Unassembled WGS sequence"/>
</dbReference>
<dbReference type="EMBL" id="JAAYEE010000022">
    <property type="protein sequence ID" value="NLW34120.1"/>
    <property type="molecule type" value="Genomic_DNA"/>
</dbReference>
<dbReference type="Pfam" id="PF13489">
    <property type="entry name" value="Methyltransf_23"/>
    <property type="match status" value="1"/>
</dbReference>
<evidence type="ECO:0000313" key="2">
    <source>
        <dbReference type="Proteomes" id="UP000777265"/>
    </source>
</evidence>
<sequence length="251" mass="28830">MKELVIKSYGNLSFHRTISELIRMYSENQEDIREVAKSMVDWTEVRKIADLGCGYGWFEEALGNGFDFMLGIDCIRSNEAGFLSVAQRVAKTARFANLQLPCPIDTDSDYFDLVIAAYSMYFFPDILPEAKRILRPGGVLLIITHSAGMLEEGEEFFDFSNLREVINNFSAENGERTLRQYFTDISAVDYRNSLVFNRNDADALAKYIDFKREFISKDVSPVVVKVKLLSELETRGVMRFNKNDRVFVVRK</sequence>
<evidence type="ECO:0000313" key="1">
    <source>
        <dbReference type="EMBL" id="NLW34120.1"/>
    </source>
</evidence>
<gene>
    <name evidence="1" type="ORF">GXY80_01370</name>
</gene>